<dbReference type="GO" id="GO:0008270">
    <property type="term" value="F:zinc ion binding"/>
    <property type="evidence" value="ECO:0007669"/>
    <property type="project" value="InterPro"/>
</dbReference>
<dbReference type="AlphaFoldDB" id="A0AAN8EKY6"/>
<proteinExistence type="predicted"/>
<keyword evidence="4" id="KW-0238">DNA-binding</keyword>
<dbReference type="Pfam" id="PF00172">
    <property type="entry name" value="Zn_clus"/>
    <property type="match status" value="1"/>
</dbReference>
<evidence type="ECO:0000256" key="6">
    <source>
        <dbReference type="ARBA" id="ARBA00023242"/>
    </source>
</evidence>
<comment type="subcellular location">
    <subcellularLocation>
        <location evidence="1">Nucleus</location>
    </subcellularLocation>
</comment>
<dbReference type="Gene3D" id="4.10.240.10">
    <property type="entry name" value="Zn(2)-C6 fungal-type DNA-binding domain"/>
    <property type="match status" value="1"/>
</dbReference>
<evidence type="ECO:0000256" key="7">
    <source>
        <dbReference type="SAM" id="MobiDB-lite"/>
    </source>
</evidence>
<evidence type="ECO:0000256" key="5">
    <source>
        <dbReference type="ARBA" id="ARBA00023163"/>
    </source>
</evidence>
<keyword evidence="6" id="KW-0539">Nucleus</keyword>
<dbReference type="EMBL" id="JAKLMC020000002">
    <property type="protein sequence ID" value="KAK5958059.1"/>
    <property type="molecule type" value="Genomic_DNA"/>
</dbReference>
<accession>A0AAN8EKY6</accession>
<dbReference type="SUPFAM" id="SSF57701">
    <property type="entry name" value="Zn2/Cys6 DNA-binding domain"/>
    <property type="match status" value="1"/>
</dbReference>
<reference evidence="9 10" key="1">
    <citation type="submission" date="2022-12" db="EMBL/GenBank/DDBJ databases">
        <title>Genomic features and morphological characterization of a novel Knufia sp. strain isolated from spacecraft assembly facility.</title>
        <authorList>
            <person name="Teixeira M."/>
            <person name="Chander A.M."/>
            <person name="Stajich J.E."/>
            <person name="Venkateswaran K."/>
        </authorList>
    </citation>
    <scope>NUCLEOTIDE SEQUENCE [LARGE SCALE GENOMIC DNA]</scope>
    <source>
        <strain evidence="9 10">FJI-L2-BK-P2</strain>
    </source>
</reference>
<dbReference type="InterPro" id="IPR050987">
    <property type="entry name" value="AtrR-like"/>
</dbReference>
<dbReference type="CDD" id="cd12148">
    <property type="entry name" value="fungal_TF_MHR"/>
    <property type="match status" value="1"/>
</dbReference>
<dbReference type="PANTHER" id="PTHR46910:SF3">
    <property type="entry name" value="HALOTOLERANCE PROTEIN 9-RELATED"/>
    <property type="match status" value="1"/>
</dbReference>
<dbReference type="GO" id="GO:0000981">
    <property type="term" value="F:DNA-binding transcription factor activity, RNA polymerase II-specific"/>
    <property type="evidence" value="ECO:0007669"/>
    <property type="project" value="InterPro"/>
</dbReference>
<feature type="compositionally biased region" description="Low complexity" evidence="7">
    <location>
        <begin position="46"/>
        <end position="78"/>
    </location>
</feature>
<protein>
    <recommendedName>
        <fullName evidence="8">Zn(2)-C6 fungal-type domain-containing protein</fullName>
    </recommendedName>
</protein>
<feature type="compositionally biased region" description="Polar residues" evidence="7">
    <location>
        <begin position="699"/>
        <end position="713"/>
    </location>
</feature>
<dbReference type="Proteomes" id="UP001316803">
    <property type="component" value="Unassembled WGS sequence"/>
</dbReference>
<evidence type="ECO:0000313" key="9">
    <source>
        <dbReference type="EMBL" id="KAK5958059.1"/>
    </source>
</evidence>
<dbReference type="PROSITE" id="PS00463">
    <property type="entry name" value="ZN2_CY6_FUNGAL_1"/>
    <property type="match status" value="1"/>
</dbReference>
<gene>
    <name evidence="9" type="ORF">OHC33_001249</name>
</gene>
<evidence type="ECO:0000313" key="10">
    <source>
        <dbReference type="Proteomes" id="UP001316803"/>
    </source>
</evidence>
<dbReference type="PROSITE" id="PS50048">
    <property type="entry name" value="ZN2_CY6_FUNGAL_2"/>
    <property type="match status" value="1"/>
</dbReference>
<comment type="caution">
    <text evidence="9">The sequence shown here is derived from an EMBL/GenBank/DDBJ whole genome shotgun (WGS) entry which is preliminary data.</text>
</comment>
<feature type="region of interest" description="Disordered" evidence="7">
    <location>
        <begin position="692"/>
        <end position="718"/>
    </location>
</feature>
<keyword evidence="2" id="KW-0479">Metal-binding</keyword>
<dbReference type="InterPro" id="IPR036864">
    <property type="entry name" value="Zn2-C6_fun-type_DNA-bd_sf"/>
</dbReference>
<feature type="compositionally biased region" description="Polar residues" evidence="7">
    <location>
        <begin position="1"/>
        <end position="10"/>
    </location>
</feature>
<evidence type="ECO:0000256" key="2">
    <source>
        <dbReference type="ARBA" id="ARBA00022723"/>
    </source>
</evidence>
<dbReference type="InterPro" id="IPR001138">
    <property type="entry name" value="Zn2Cys6_DnaBD"/>
</dbReference>
<name>A0AAN8EKY6_9EURO</name>
<sequence>MADHSTTPGGQSVYPLPPADYSDAGYRYEDASQSIPAAIPPPPANQPQQQQQLPVYAEQPNESLPGPESAAAAGPPSATKSKGSGEVKPRLRKACDSCSVRKVKCDESGPPCKSCTALDIPCTFNRPSRRRGPPNRHAEAIKRQRLDDGSYNPMSASQMAASPTRDAAYGLAALSAPMPQQLSAEMICDIGTLHILIDDYFAYIHPLIPIPHEPTFREQLRRREDVRDRSFLALLAGMIEALVTSFPRRVKQVFQSPEARAQFPHASALISRCHSVFTEARGKGFIDRDDLNLYDACSSYMAAISFAYMFDLRRWRLYCSECITILRTLNYHKVEEAYDSSINLIDQQIGRRLFWLCFVGTLTVRQLGNSDSDILMPHAHSDALPPMPVEVDDRYIMFDQILAQPQNELSEIVGFNYNIRIYRAFHAMTALEMAFGTDVLFDWDRQRFSICNAIRDVKAITKDAPPELKLQQRQELGEWPSRQNDMSQYSHAFHGRHDAPAGLPPIDDLGRPSPHPRKLVQFEMQKVNIYGTQLATRSYLVERYWNLYEIREHEKASQQTVADSKQQQPQSSPAVAFLASGLESRFQPSRSAHTPSESLGVDEGEQQMAIEREDIVRDMARLLRSVSQINMEPNGHSFCHKIRQVASTLLSQDRSLMSRMPTLDNDEVQEYLRGFIDILAKLERIGSSLMRGGDPGLSPHQTSHEQYGQQMPQGQGHLAGIGAYAGKTQEEIEEEELVQWASLKEHQERFVNKHEGYLAL</sequence>
<keyword evidence="10" id="KW-1185">Reference proteome</keyword>
<keyword evidence="3" id="KW-0805">Transcription regulation</keyword>
<evidence type="ECO:0000256" key="3">
    <source>
        <dbReference type="ARBA" id="ARBA00023015"/>
    </source>
</evidence>
<dbReference type="GO" id="GO:0003677">
    <property type="term" value="F:DNA binding"/>
    <property type="evidence" value="ECO:0007669"/>
    <property type="project" value="UniProtKB-KW"/>
</dbReference>
<feature type="region of interest" description="Disordered" evidence="7">
    <location>
        <begin position="1"/>
        <end position="91"/>
    </location>
</feature>
<evidence type="ECO:0000256" key="1">
    <source>
        <dbReference type="ARBA" id="ARBA00004123"/>
    </source>
</evidence>
<evidence type="ECO:0000256" key="4">
    <source>
        <dbReference type="ARBA" id="ARBA00023125"/>
    </source>
</evidence>
<evidence type="ECO:0000259" key="8">
    <source>
        <dbReference type="PROSITE" id="PS50048"/>
    </source>
</evidence>
<dbReference type="GO" id="GO:0005634">
    <property type="term" value="C:nucleus"/>
    <property type="evidence" value="ECO:0007669"/>
    <property type="project" value="UniProtKB-SubCell"/>
</dbReference>
<dbReference type="PANTHER" id="PTHR46910">
    <property type="entry name" value="TRANSCRIPTION FACTOR PDR1"/>
    <property type="match status" value="1"/>
</dbReference>
<dbReference type="SMART" id="SM00066">
    <property type="entry name" value="GAL4"/>
    <property type="match status" value="1"/>
</dbReference>
<dbReference type="CDD" id="cd00067">
    <property type="entry name" value="GAL4"/>
    <property type="match status" value="1"/>
</dbReference>
<organism evidence="9 10">
    <name type="scientific">Knufia fluminis</name>
    <dbReference type="NCBI Taxonomy" id="191047"/>
    <lineage>
        <taxon>Eukaryota</taxon>
        <taxon>Fungi</taxon>
        <taxon>Dikarya</taxon>
        <taxon>Ascomycota</taxon>
        <taxon>Pezizomycotina</taxon>
        <taxon>Eurotiomycetes</taxon>
        <taxon>Chaetothyriomycetidae</taxon>
        <taxon>Chaetothyriales</taxon>
        <taxon>Trichomeriaceae</taxon>
        <taxon>Knufia</taxon>
    </lineage>
</organism>
<feature type="domain" description="Zn(2)-C6 fungal-type" evidence="8">
    <location>
        <begin position="94"/>
        <end position="124"/>
    </location>
</feature>
<keyword evidence="5" id="KW-0804">Transcription</keyword>